<organism evidence="1 2">
    <name type="scientific">Bugula neritina</name>
    <name type="common">Brown bryozoan</name>
    <name type="synonym">Sertularia neritina</name>
    <dbReference type="NCBI Taxonomy" id="10212"/>
    <lineage>
        <taxon>Eukaryota</taxon>
        <taxon>Metazoa</taxon>
        <taxon>Spiralia</taxon>
        <taxon>Lophotrochozoa</taxon>
        <taxon>Bryozoa</taxon>
        <taxon>Gymnolaemata</taxon>
        <taxon>Cheilostomatida</taxon>
        <taxon>Flustrina</taxon>
        <taxon>Buguloidea</taxon>
        <taxon>Bugulidae</taxon>
        <taxon>Bugula</taxon>
    </lineage>
</organism>
<keyword evidence="2" id="KW-1185">Reference proteome</keyword>
<sequence length="78" mass="8846">MQTDLFTFEYFVGIENQQTVTIQPAGEGDEIYGEMKDSSASAATADIARIGWKKKHLVNMLHTCPSIYQRDEEIKYGK</sequence>
<name>A0A7J7JN22_BUGNE</name>
<evidence type="ECO:0000313" key="1">
    <source>
        <dbReference type="EMBL" id="KAF6026826.1"/>
    </source>
</evidence>
<evidence type="ECO:0000313" key="2">
    <source>
        <dbReference type="Proteomes" id="UP000593567"/>
    </source>
</evidence>
<dbReference type="EMBL" id="VXIV02002201">
    <property type="protein sequence ID" value="KAF6026826.1"/>
    <property type="molecule type" value="Genomic_DNA"/>
</dbReference>
<gene>
    <name evidence="1" type="ORF">EB796_014867</name>
</gene>
<proteinExistence type="predicted"/>
<comment type="caution">
    <text evidence="1">The sequence shown here is derived from an EMBL/GenBank/DDBJ whole genome shotgun (WGS) entry which is preliminary data.</text>
</comment>
<protein>
    <submittedName>
        <fullName evidence="1">Uncharacterized protein</fullName>
    </submittedName>
</protein>
<accession>A0A7J7JN22</accession>
<reference evidence="1" key="1">
    <citation type="submission" date="2020-06" db="EMBL/GenBank/DDBJ databases">
        <title>Draft genome of Bugula neritina, a colonial animal packing powerful symbionts and potential medicines.</title>
        <authorList>
            <person name="Rayko M."/>
        </authorList>
    </citation>
    <scope>NUCLEOTIDE SEQUENCE [LARGE SCALE GENOMIC DNA]</scope>
    <source>
        <strain evidence="1">Kwan_BN1</strain>
    </source>
</reference>
<dbReference type="Proteomes" id="UP000593567">
    <property type="component" value="Unassembled WGS sequence"/>
</dbReference>
<dbReference type="AlphaFoldDB" id="A0A7J7JN22"/>